<dbReference type="EMBL" id="MU251401">
    <property type="protein sequence ID" value="KAG9236712.1"/>
    <property type="molecule type" value="Genomic_DNA"/>
</dbReference>
<accession>A0A9P8C7W6</accession>
<reference evidence="1" key="1">
    <citation type="journal article" date="2021" name="IMA Fungus">
        <title>Genomic characterization of three marine fungi, including Emericellopsis atlantica sp. nov. with signatures of a generalist lifestyle and marine biomass degradation.</title>
        <authorList>
            <person name="Hagestad O.C."/>
            <person name="Hou L."/>
            <person name="Andersen J.H."/>
            <person name="Hansen E.H."/>
            <person name="Altermark B."/>
            <person name="Li C."/>
            <person name="Kuhnert E."/>
            <person name="Cox R.J."/>
            <person name="Crous P.W."/>
            <person name="Spatafora J.W."/>
            <person name="Lail K."/>
            <person name="Amirebrahimi M."/>
            <person name="Lipzen A."/>
            <person name="Pangilinan J."/>
            <person name="Andreopoulos W."/>
            <person name="Hayes R.D."/>
            <person name="Ng V."/>
            <person name="Grigoriev I.V."/>
            <person name="Jackson S.A."/>
            <person name="Sutton T.D.S."/>
            <person name="Dobson A.D.W."/>
            <person name="Rama T."/>
        </authorList>
    </citation>
    <scope>NUCLEOTIDE SEQUENCE</scope>
    <source>
        <strain evidence="1">TRa018bII</strain>
    </source>
</reference>
<evidence type="ECO:0000313" key="2">
    <source>
        <dbReference type="Proteomes" id="UP000824998"/>
    </source>
</evidence>
<protein>
    <submittedName>
        <fullName evidence="1">Uncharacterized protein</fullName>
    </submittedName>
</protein>
<keyword evidence="2" id="KW-1185">Reference proteome</keyword>
<dbReference type="OrthoDB" id="4828117at2759"/>
<dbReference type="Proteomes" id="UP000824998">
    <property type="component" value="Unassembled WGS sequence"/>
</dbReference>
<evidence type="ECO:0000313" key="1">
    <source>
        <dbReference type="EMBL" id="KAG9236712.1"/>
    </source>
</evidence>
<gene>
    <name evidence="1" type="ORF">BJ875DRAFT_503184</name>
</gene>
<name>A0A9P8C7W6_9HELO</name>
<dbReference type="AlphaFoldDB" id="A0A9P8C7W6"/>
<proteinExistence type="predicted"/>
<organism evidence="1 2">
    <name type="scientific">Amylocarpus encephaloides</name>
    <dbReference type="NCBI Taxonomy" id="45428"/>
    <lineage>
        <taxon>Eukaryota</taxon>
        <taxon>Fungi</taxon>
        <taxon>Dikarya</taxon>
        <taxon>Ascomycota</taxon>
        <taxon>Pezizomycotina</taxon>
        <taxon>Leotiomycetes</taxon>
        <taxon>Helotiales</taxon>
        <taxon>Helotiales incertae sedis</taxon>
        <taxon>Amylocarpus</taxon>
    </lineage>
</organism>
<comment type="caution">
    <text evidence="1">The sequence shown here is derived from an EMBL/GenBank/DDBJ whole genome shotgun (WGS) entry which is preliminary data.</text>
</comment>
<sequence>MPNWKSYESSVRLLSAIVAAHPGLKLDYGEVAKFYGGGTKYKAVWDRMTKVNNFSELIHEAVDRGEDPMGVVLDDTALVPKAKSKAPKPSELATKFGGDCTRSALENRFRRIKRDAKAMNEALDKGINPITLPIGADGVMAECMGSDTTASALRWQFSVTLKSNAAKINNARAAGKDCKDLFTGKGQPLVFSQTLHESLPTFSVSIPQVIVDLGSEIAKCFGSDVTTSAVQNQFWGPLKANVSRIKDARANDLDCKNLGIGALDSVKGGKKGGYG</sequence>